<dbReference type="Pfam" id="PF05184">
    <property type="entry name" value="SapB_1"/>
    <property type="match status" value="2"/>
</dbReference>
<dbReference type="InterPro" id="IPR011001">
    <property type="entry name" value="Saposin-like"/>
</dbReference>
<evidence type="ECO:0000313" key="5">
    <source>
        <dbReference type="EMBL" id="CAK0760365.1"/>
    </source>
</evidence>
<dbReference type="AlphaFoldDB" id="A0AAV1HYC5"/>
<evidence type="ECO:0000256" key="2">
    <source>
        <dbReference type="ARBA" id="ARBA00023180"/>
    </source>
</evidence>
<evidence type="ECO:0000259" key="4">
    <source>
        <dbReference type="PROSITE" id="PS50015"/>
    </source>
</evidence>
<keyword evidence="2" id="KW-0325">Glycoprotein</keyword>
<comment type="caution">
    <text evidence="5">The sequence shown here is derived from an EMBL/GenBank/DDBJ whole genome shotgun (WGS) entry which is preliminary data.</text>
</comment>
<name>A0AAV1HYC5_9CHLO</name>
<feature type="domain" description="Saposin B-type" evidence="4">
    <location>
        <begin position="242"/>
        <end position="322"/>
    </location>
</feature>
<evidence type="ECO:0000313" key="6">
    <source>
        <dbReference type="Proteomes" id="UP001314263"/>
    </source>
</evidence>
<protein>
    <recommendedName>
        <fullName evidence="4">Saposin B-type domain-containing protein</fullName>
    </recommendedName>
</protein>
<evidence type="ECO:0000256" key="3">
    <source>
        <dbReference type="SAM" id="SignalP"/>
    </source>
</evidence>
<dbReference type="PANTHER" id="PTHR11480">
    <property type="entry name" value="SAPOSIN-RELATED"/>
    <property type="match status" value="1"/>
</dbReference>
<sequence length="332" mass="36118">MSLMKQQGAILALLAVLCAADAAALSSRFAASQQLALQDSEPLCGSCTWLVKSMKCELSDIDTQDEIVRTILKEVCPKLPNEVQDICDQLAPQLIPIGVMYLQSISSKELCADAALCGTAAAPKVNSLAQQDDFNCPMCKMVLIAIKQELRNPDSETALIDQAHEACAKLPTDWQAPCLAYVDQLGDQVFEYIDNMDPSTICMNFGACPPVMRTHLTVPPLPPVLVAKAAELRMHAHALSAENDFCDTCKMVVVEAASILGNLDTQKQILEYAKEACSGLGPNFKDQCLNYVELYGPLVVNMIVQYLKPELCIDAGYCPKVVPSSLYDMYVS</sequence>
<evidence type="ECO:0000256" key="1">
    <source>
        <dbReference type="ARBA" id="ARBA00023157"/>
    </source>
</evidence>
<keyword evidence="6" id="KW-1185">Reference proteome</keyword>
<dbReference type="Gene3D" id="1.10.225.10">
    <property type="entry name" value="Saposin-like"/>
    <property type="match status" value="3"/>
</dbReference>
<accession>A0AAV1HYC5</accession>
<reference evidence="5 6" key="1">
    <citation type="submission" date="2023-10" db="EMBL/GenBank/DDBJ databases">
        <authorList>
            <person name="Maclean D."/>
            <person name="Macfadyen A."/>
        </authorList>
    </citation>
    <scope>NUCLEOTIDE SEQUENCE [LARGE SCALE GENOMIC DNA]</scope>
</reference>
<feature type="domain" description="Saposin B-type" evidence="4">
    <location>
        <begin position="132"/>
        <end position="212"/>
    </location>
</feature>
<dbReference type="SUPFAM" id="SSF47862">
    <property type="entry name" value="Saposin"/>
    <property type="match status" value="3"/>
</dbReference>
<keyword evidence="3" id="KW-0732">Signal</keyword>
<dbReference type="Pfam" id="PF03489">
    <property type="entry name" value="SapB_2"/>
    <property type="match status" value="2"/>
</dbReference>
<dbReference type="PANTHER" id="PTHR11480:SF3">
    <property type="entry name" value="BCDNA.GH08312"/>
    <property type="match status" value="1"/>
</dbReference>
<feature type="domain" description="Saposin B-type" evidence="4">
    <location>
        <begin position="40"/>
        <end position="121"/>
    </location>
</feature>
<dbReference type="EMBL" id="CAUYUE010000004">
    <property type="protein sequence ID" value="CAK0760365.1"/>
    <property type="molecule type" value="Genomic_DNA"/>
</dbReference>
<dbReference type="GO" id="GO:0006629">
    <property type="term" value="P:lipid metabolic process"/>
    <property type="evidence" value="ECO:0007669"/>
    <property type="project" value="InterPro"/>
</dbReference>
<feature type="signal peptide" evidence="3">
    <location>
        <begin position="1"/>
        <end position="22"/>
    </location>
</feature>
<dbReference type="PROSITE" id="PS50015">
    <property type="entry name" value="SAP_B"/>
    <property type="match status" value="3"/>
</dbReference>
<dbReference type="InterPro" id="IPR007856">
    <property type="entry name" value="SapB_1"/>
</dbReference>
<dbReference type="InterPro" id="IPR008138">
    <property type="entry name" value="SapB_2"/>
</dbReference>
<dbReference type="SMART" id="SM00741">
    <property type="entry name" value="SapB"/>
    <property type="match status" value="3"/>
</dbReference>
<gene>
    <name evidence="5" type="ORF">CVIRNUC_002765</name>
</gene>
<keyword evidence="1" id="KW-1015">Disulfide bond</keyword>
<feature type="chain" id="PRO_5043807759" description="Saposin B-type domain-containing protein" evidence="3">
    <location>
        <begin position="23"/>
        <end position="332"/>
    </location>
</feature>
<proteinExistence type="predicted"/>
<dbReference type="InterPro" id="IPR008139">
    <property type="entry name" value="SaposinB_dom"/>
</dbReference>
<dbReference type="InterPro" id="IPR051428">
    <property type="entry name" value="Sphingo_Act-Surfact_Prot"/>
</dbReference>
<organism evidence="5 6">
    <name type="scientific">Coccomyxa viridis</name>
    <dbReference type="NCBI Taxonomy" id="1274662"/>
    <lineage>
        <taxon>Eukaryota</taxon>
        <taxon>Viridiplantae</taxon>
        <taxon>Chlorophyta</taxon>
        <taxon>core chlorophytes</taxon>
        <taxon>Trebouxiophyceae</taxon>
        <taxon>Trebouxiophyceae incertae sedis</taxon>
        <taxon>Coccomyxaceae</taxon>
        <taxon>Coccomyxa</taxon>
    </lineage>
</organism>
<dbReference type="Proteomes" id="UP001314263">
    <property type="component" value="Unassembled WGS sequence"/>
</dbReference>